<dbReference type="PROSITE" id="PS00622">
    <property type="entry name" value="HTH_LUXR_1"/>
    <property type="match status" value="1"/>
</dbReference>
<dbReference type="STRING" id="1774273.LPB03_03280"/>
<dbReference type="InterPro" id="IPR001789">
    <property type="entry name" value="Sig_transdc_resp-reg_receiver"/>
</dbReference>
<dbReference type="PANTHER" id="PTHR43214:SF43">
    <property type="entry name" value="TWO-COMPONENT RESPONSE REGULATOR"/>
    <property type="match status" value="1"/>
</dbReference>
<dbReference type="Pfam" id="PF00072">
    <property type="entry name" value="Response_reg"/>
    <property type="match status" value="1"/>
</dbReference>
<dbReference type="SMART" id="SM00448">
    <property type="entry name" value="REC"/>
    <property type="match status" value="1"/>
</dbReference>
<dbReference type="KEGG" id="pob:LPB03_03280"/>
<feature type="modified residue" description="4-aspartylphosphate" evidence="3">
    <location>
        <position position="54"/>
    </location>
</feature>
<dbReference type="GO" id="GO:0000160">
    <property type="term" value="P:phosphorelay signal transduction system"/>
    <property type="evidence" value="ECO:0007669"/>
    <property type="project" value="InterPro"/>
</dbReference>
<dbReference type="InterPro" id="IPR039420">
    <property type="entry name" value="WalR-like"/>
</dbReference>
<dbReference type="SMART" id="SM00421">
    <property type="entry name" value="HTH_LUXR"/>
    <property type="match status" value="1"/>
</dbReference>
<evidence type="ECO:0000313" key="7">
    <source>
        <dbReference type="Proteomes" id="UP000092584"/>
    </source>
</evidence>
<dbReference type="InterPro" id="IPR016032">
    <property type="entry name" value="Sig_transdc_resp-reg_C-effctor"/>
</dbReference>
<dbReference type="PANTHER" id="PTHR43214">
    <property type="entry name" value="TWO-COMPONENT RESPONSE REGULATOR"/>
    <property type="match status" value="1"/>
</dbReference>
<evidence type="ECO:0000259" key="4">
    <source>
        <dbReference type="PROSITE" id="PS50043"/>
    </source>
</evidence>
<organism evidence="6 7">
    <name type="scientific">Polaribacter vadi</name>
    <dbReference type="NCBI Taxonomy" id="1774273"/>
    <lineage>
        <taxon>Bacteria</taxon>
        <taxon>Pseudomonadati</taxon>
        <taxon>Bacteroidota</taxon>
        <taxon>Flavobacteriia</taxon>
        <taxon>Flavobacteriales</taxon>
        <taxon>Flavobacteriaceae</taxon>
    </lineage>
</organism>
<comment type="caution">
    <text evidence="6">The sequence shown here is derived from an EMBL/GenBank/DDBJ whole genome shotgun (WGS) entry which is preliminary data.</text>
</comment>
<evidence type="ECO:0000259" key="5">
    <source>
        <dbReference type="PROSITE" id="PS50110"/>
    </source>
</evidence>
<dbReference type="SUPFAM" id="SSF46894">
    <property type="entry name" value="C-terminal effector domain of the bipartite response regulators"/>
    <property type="match status" value="1"/>
</dbReference>
<dbReference type="PRINTS" id="PR00038">
    <property type="entry name" value="HTHLUXR"/>
</dbReference>
<dbReference type="Pfam" id="PF00196">
    <property type="entry name" value="GerE"/>
    <property type="match status" value="1"/>
</dbReference>
<dbReference type="AlphaFoldDB" id="A0A1B8TY17"/>
<evidence type="ECO:0000313" key="6">
    <source>
        <dbReference type="EMBL" id="OBY64547.1"/>
    </source>
</evidence>
<keyword evidence="1 3" id="KW-0597">Phosphoprotein</keyword>
<evidence type="ECO:0000256" key="3">
    <source>
        <dbReference type="PROSITE-ProRule" id="PRU00169"/>
    </source>
</evidence>
<keyword evidence="7" id="KW-1185">Reference proteome</keyword>
<name>A0A1B8TY17_9FLAO</name>
<dbReference type="InterPro" id="IPR000792">
    <property type="entry name" value="Tscrpt_reg_LuxR_C"/>
</dbReference>
<dbReference type="PROSITE" id="PS50110">
    <property type="entry name" value="RESPONSE_REGULATORY"/>
    <property type="match status" value="1"/>
</dbReference>
<protein>
    <submittedName>
        <fullName evidence="6">Two-component system response regulator</fullName>
    </submittedName>
</protein>
<gene>
    <name evidence="6" type="ORF">LPB3_09215</name>
</gene>
<reference evidence="7" key="1">
    <citation type="submission" date="2016-02" db="EMBL/GenBank/DDBJ databases">
        <authorList>
            <person name="Shin S.-K."/>
            <person name="Yi H."/>
            <person name="Kim E."/>
        </authorList>
    </citation>
    <scope>NUCLEOTIDE SEQUENCE [LARGE SCALE GENOMIC DNA]</scope>
    <source>
        <strain evidence="7">LPB0003</strain>
    </source>
</reference>
<dbReference type="PROSITE" id="PS50043">
    <property type="entry name" value="HTH_LUXR_2"/>
    <property type="match status" value="1"/>
</dbReference>
<dbReference type="InterPro" id="IPR011006">
    <property type="entry name" value="CheY-like_superfamily"/>
</dbReference>
<accession>A0A1B8TY17</accession>
<proteinExistence type="predicted"/>
<dbReference type="CDD" id="cd06170">
    <property type="entry name" value="LuxR_C_like"/>
    <property type="match status" value="1"/>
</dbReference>
<dbReference type="CDD" id="cd17535">
    <property type="entry name" value="REC_NarL-like"/>
    <property type="match status" value="1"/>
</dbReference>
<feature type="domain" description="HTH luxR-type" evidence="4">
    <location>
        <begin position="145"/>
        <end position="210"/>
    </location>
</feature>
<sequence>MITVIMAEDHQMLIDGVTSFFEYNDEINIIGSVNNGEELIKLVSLKQPKLVITDIRMPIMDGIQATKIIKKKFPHINVLAMTMFDQPEAIKQMLDAGATGYILKNSGIKMLSKAIIAVANRQTFFDPNVAFNFMNNYIDDNVTIGKSDKIILSNREKEILNLIANGKTSKEISETLFIAKTTVDTHRKNMIRKLDLSSGNELVKYAIDMKYQF</sequence>
<dbReference type="SUPFAM" id="SSF52172">
    <property type="entry name" value="CheY-like"/>
    <property type="match status" value="1"/>
</dbReference>
<keyword evidence="2" id="KW-0238">DNA-binding</keyword>
<dbReference type="GO" id="GO:0003677">
    <property type="term" value="F:DNA binding"/>
    <property type="evidence" value="ECO:0007669"/>
    <property type="project" value="UniProtKB-KW"/>
</dbReference>
<dbReference type="Gene3D" id="3.40.50.2300">
    <property type="match status" value="1"/>
</dbReference>
<dbReference type="EMBL" id="LSFM01000022">
    <property type="protein sequence ID" value="OBY64547.1"/>
    <property type="molecule type" value="Genomic_DNA"/>
</dbReference>
<dbReference type="RefSeq" id="WP_065319293.1">
    <property type="nucleotide sequence ID" value="NZ_CP017477.1"/>
</dbReference>
<dbReference type="InterPro" id="IPR058245">
    <property type="entry name" value="NreC/VraR/RcsB-like_REC"/>
</dbReference>
<feature type="domain" description="Response regulatory" evidence="5">
    <location>
        <begin position="3"/>
        <end position="119"/>
    </location>
</feature>
<dbReference type="Proteomes" id="UP000092584">
    <property type="component" value="Unassembled WGS sequence"/>
</dbReference>
<evidence type="ECO:0000256" key="1">
    <source>
        <dbReference type="ARBA" id="ARBA00022553"/>
    </source>
</evidence>
<dbReference type="GO" id="GO:0006355">
    <property type="term" value="P:regulation of DNA-templated transcription"/>
    <property type="evidence" value="ECO:0007669"/>
    <property type="project" value="InterPro"/>
</dbReference>
<evidence type="ECO:0000256" key="2">
    <source>
        <dbReference type="ARBA" id="ARBA00023125"/>
    </source>
</evidence>